<dbReference type="GO" id="GO:0005576">
    <property type="term" value="C:extracellular region"/>
    <property type="evidence" value="ECO:0007669"/>
    <property type="project" value="UniProtKB-SubCell"/>
</dbReference>
<protein>
    <recommendedName>
        <fullName evidence="8">Avidin</fullName>
    </recommendedName>
</protein>
<accession>A0A669QB04</accession>
<evidence type="ECO:0000256" key="6">
    <source>
        <dbReference type="ARBA" id="ARBA00023180"/>
    </source>
</evidence>
<reference evidence="10" key="1">
    <citation type="submission" date="2025-08" db="UniProtKB">
        <authorList>
            <consortium name="Ensembl"/>
        </authorList>
    </citation>
    <scope>IDENTIFICATION</scope>
</reference>
<dbReference type="PRINTS" id="PR00709">
    <property type="entry name" value="AVIDIN"/>
</dbReference>
<evidence type="ECO:0000256" key="7">
    <source>
        <dbReference type="ARBA" id="ARBA00023267"/>
    </source>
</evidence>
<sequence length="196" mass="21101">MSPARSTAGCPPAAEMVHATSSLLLLLLSLALLAPGHSARKCMLTGKWTNDLGSNMTIGAVNDRGEFSGSYLTAVADAPNNITWSPLLGIQNNTVRQPTFGFTVRWNFSGLATTTSLACTQCRMRMTSPVPHQQQRWSADTACDIAPNKALLQTLARTTSLRAALLVPVAPRRIPVPLPYLSPLPVPHPMAWQCQQ</sequence>
<gene>
    <name evidence="10" type="primary">LOC116239705</name>
</gene>
<comment type="function">
    <text evidence="8">Forms a strong non-covalent specific complex with biotin.</text>
</comment>
<evidence type="ECO:0000256" key="9">
    <source>
        <dbReference type="SAM" id="SignalP"/>
    </source>
</evidence>
<feature type="signal peptide" evidence="9">
    <location>
        <begin position="1"/>
        <end position="38"/>
    </location>
</feature>
<evidence type="ECO:0000256" key="3">
    <source>
        <dbReference type="ARBA" id="ARBA00022525"/>
    </source>
</evidence>
<evidence type="ECO:0000256" key="5">
    <source>
        <dbReference type="ARBA" id="ARBA00023157"/>
    </source>
</evidence>
<comment type="subcellular location">
    <subcellularLocation>
        <location evidence="1 8">Secreted</location>
    </subcellularLocation>
</comment>
<dbReference type="Gene3D" id="2.40.128.30">
    <property type="entry name" value="Avidin-like"/>
    <property type="match status" value="1"/>
</dbReference>
<keyword evidence="4 8" id="KW-0732">Signal</keyword>
<feature type="chain" id="PRO_5025342838" description="Avidin" evidence="9">
    <location>
        <begin position="39"/>
        <end position="196"/>
    </location>
</feature>
<keyword evidence="7 8" id="KW-0092">Biotin</keyword>
<dbReference type="PANTHER" id="PTHR34399:SF3">
    <property type="entry name" value="AVID PROTEIN-RELATED"/>
    <property type="match status" value="1"/>
</dbReference>
<evidence type="ECO:0000313" key="11">
    <source>
        <dbReference type="Proteomes" id="UP000472261"/>
    </source>
</evidence>
<dbReference type="InterPro" id="IPR005469">
    <property type="entry name" value="Avidin"/>
</dbReference>
<dbReference type="InterPro" id="IPR036896">
    <property type="entry name" value="Avidin-like_sf"/>
</dbReference>
<evidence type="ECO:0000256" key="2">
    <source>
        <dbReference type="ARBA" id="ARBA00006297"/>
    </source>
</evidence>
<organism evidence="10 11">
    <name type="scientific">Phasianus colchicus</name>
    <name type="common">Common pheasant</name>
    <dbReference type="NCBI Taxonomy" id="9054"/>
    <lineage>
        <taxon>Eukaryota</taxon>
        <taxon>Metazoa</taxon>
        <taxon>Chordata</taxon>
        <taxon>Craniata</taxon>
        <taxon>Vertebrata</taxon>
        <taxon>Euteleostomi</taxon>
        <taxon>Archelosauria</taxon>
        <taxon>Archosauria</taxon>
        <taxon>Dinosauria</taxon>
        <taxon>Saurischia</taxon>
        <taxon>Theropoda</taxon>
        <taxon>Coelurosauria</taxon>
        <taxon>Aves</taxon>
        <taxon>Neognathae</taxon>
        <taxon>Galloanserae</taxon>
        <taxon>Galliformes</taxon>
        <taxon>Phasianidae</taxon>
        <taxon>Phasianinae</taxon>
        <taxon>Phasianus</taxon>
    </lineage>
</organism>
<dbReference type="Proteomes" id="UP000472261">
    <property type="component" value="Unplaced"/>
</dbReference>
<dbReference type="Pfam" id="PF01382">
    <property type="entry name" value="Avidin"/>
    <property type="match status" value="1"/>
</dbReference>
<keyword evidence="3 8" id="KW-0964">Secreted</keyword>
<dbReference type="Ensembl" id="ENSPCLT00000024017.1">
    <property type="protein sequence ID" value="ENSPCLP00000018047.1"/>
    <property type="gene ID" value="ENSPCLG00000015074.1"/>
</dbReference>
<keyword evidence="6 8" id="KW-0325">Glycoprotein</keyword>
<evidence type="ECO:0000256" key="4">
    <source>
        <dbReference type="ARBA" id="ARBA00022729"/>
    </source>
</evidence>
<name>A0A669QB04_PHACC</name>
<dbReference type="InterPro" id="IPR051764">
    <property type="entry name" value="Avidin/Streptavidin-rel"/>
</dbReference>
<dbReference type="AlphaFoldDB" id="A0A669QB04"/>
<evidence type="ECO:0000313" key="10">
    <source>
        <dbReference type="Ensembl" id="ENSPCLP00000018047.1"/>
    </source>
</evidence>
<evidence type="ECO:0000256" key="8">
    <source>
        <dbReference type="RuleBase" id="RU369114"/>
    </source>
</evidence>
<dbReference type="SUPFAM" id="SSF50876">
    <property type="entry name" value="Avidin/streptavidin"/>
    <property type="match status" value="1"/>
</dbReference>
<keyword evidence="5" id="KW-1015">Disulfide bond</keyword>
<dbReference type="PROSITE" id="PS51326">
    <property type="entry name" value="AVIDIN_2"/>
    <property type="match status" value="1"/>
</dbReference>
<keyword evidence="11" id="KW-1185">Reference proteome</keyword>
<evidence type="ECO:0000256" key="1">
    <source>
        <dbReference type="ARBA" id="ARBA00004613"/>
    </source>
</evidence>
<comment type="subunit">
    <text evidence="8">Homotetramer.</text>
</comment>
<proteinExistence type="inferred from homology"/>
<dbReference type="GO" id="GO:0009374">
    <property type="term" value="F:biotin binding"/>
    <property type="evidence" value="ECO:0007669"/>
    <property type="project" value="UniProtKB-UniRule"/>
</dbReference>
<comment type="similarity">
    <text evidence="2 8">Belongs to the avidin/streptavidin family.</text>
</comment>
<dbReference type="PANTHER" id="PTHR34399">
    <property type="entry name" value="AVIDIN-RELATED"/>
    <property type="match status" value="1"/>
</dbReference>
<reference evidence="10" key="2">
    <citation type="submission" date="2025-09" db="UniProtKB">
        <authorList>
            <consortium name="Ensembl"/>
        </authorList>
    </citation>
    <scope>IDENTIFICATION</scope>
</reference>
<dbReference type="InterPro" id="IPR005468">
    <property type="entry name" value="Avidin/str"/>
</dbReference>